<name>A0A1Z1WMV6_9ACTN</name>
<evidence type="ECO:0000313" key="1">
    <source>
        <dbReference type="EMBL" id="ARX87771.1"/>
    </source>
</evidence>
<protein>
    <submittedName>
        <fullName evidence="1">Uncharacterized protein</fullName>
    </submittedName>
</protein>
<dbReference type="EMBL" id="CP021748">
    <property type="protein sequence ID" value="ARX87771.1"/>
    <property type="molecule type" value="Genomic_DNA"/>
</dbReference>
<sequence>MTLSRVTVRSRCRGPTGTANVRWVKATPSVPRNVVTTSGTCGASMCCVTVPHSASCGTPTVPVAGSYRKNARQYLSYTGSISPACPTRDSWRWSLTPTMCQ</sequence>
<accession>A0A1Z1WMV6</accession>
<proteinExistence type="predicted"/>
<organism evidence="1 2">
    <name type="scientific">Streptomyces alboflavus</name>
    <dbReference type="NCBI Taxonomy" id="67267"/>
    <lineage>
        <taxon>Bacteria</taxon>
        <taxon>Bacillati</taxon>
        <taxon>Actinomycetota</taxon>
        <taxon>Actinomycetes</taxon>
        <taxon>Kitasatosporales</taxon>
        <taxon>Streptomycetaceae</taxon>
        <taxon>Streptomyces</taxon>
    </lineage>
</organism>
<reference evidence="1 2" key="1">
    <citation type="submission" date="2017-05" db="EMBL/GenBank/DDBJ databases">
        <title>Streptomyces alboflavus Genome sequencing and assembly.</title>
        <authorList>
            <person name="Wang Y."/>
            <person name="Du B."/>
            <person name="Ding Y."/>
            <person name="Liu H."/>
            <person name="Hou Q."/>
            <person name="Liu K."/>
            <person name="Wang C."/>
            <person name="Yao L."/>
        </authorList>
    </citation>
    <scope>NUCLEOTIDE SEQUENCE [LARGE SCALE GENOMIC DNA]</scope>
    <source>
        <strain evidence="1 2">MDJK44</strain>
    </source>
</reference>
<keyword evidence="2" id="KW-1185">Reference proteome</keyword>
<evidence type="ECO:0000313" key="2">
    <source>
        <dbReference type="Proteomes" id="UP000195880"/>
    </source>
</evidence>
<dbReference type="Proteomes" id="UP000195880">
    <property type="component" value="Chromosome"/>
</dbReference>
<dbReference type="KEGG" id="salf:SMD44_07253"/>
<gene>
    <name evidence="1" type="ORF">SMD44_07253</name>
</gene>
<dbReference type="AlphaFoldDB" id="A0A1Z1WMV6"/>